<dbReference type="SUPFAM" id="SSF53448">
    <property type="entry name" value="Nucleotide-diphospho-sugar transferases"/>
    <property type="match status" value="1"/>
</dbReference>
<evidence type="ECO:0000313" key="2">
    <source>
        <dbReference type="EMBL" id="ACA24791.1"/>
    </source>
</evidence>
<proteinExistence type="predicted"/>
<sequence>MSFVMKPKVLVLVAVYNGEKWLIEQLTSIINQKNVDVDVIINIDKSTDSSYKLCENFIADNVKILPYGAVFGGAGANFYHLIHESEFSGYDYIAFSDQDDIWFETKIYDAINRMHDYDAYSSNVIAFWENGKQCLIEKSQPQTEFDYFFEAAGPGCTYIVRQELALSFKYFVCKNYVAVNKVCLHDWLLYAFARERKYKWFIDPQPGMLYRQHSNNQVGANASLLGAIKRIKKIKDSWYRNEVKKIVNLTSIDNNLISECLMRDGYLSSLKLAFIVRKLRRRPRDQFAMFIALVLGWF</sequence>
<name>B5L3C1_SHIDY</name>
<evidence type="ECO:0000259" key="1">
    <source>
        <dbReference type="Pfam" id="PF00535"/>
    </source>
</evidence>
<dbReference type="InterPro" id="IPR029044">
    <property type="entry name" value="Nucleotide-diphossugar_trans"/>
</dbReference>
<dbReference type="Gene3D" id="3.90.550.10">
    <property type="entry name" value="Spore Coat Polysaccharide Biosynthesis Protein SpsA, Chain A"/>
    <property type="match status" value="1"/>
</dbReference>
<gene>
    <name evidence="2" type="primary">wfgK</name>
</gene>
<protein>
    <submittedName>
        <fullName evidence="2">WfgK</fullName>
    </submittedName>
</protein>
<dbReference type="PANTHER" id="PTHR22916">
    <property type="entry name" value="GLYCOSYLTRANSFERASE"/>
    <property type="match status" value="1"/>
</dbReference>
<dbReference type="Pfam" id="PF00535">
    <property type="entry name" value="Glycos_transf_2"/>
    <property type="match status" value="1"/>
</dbReference>
<dbReference type="EMBL" id="EU294167">
    <property type="protein sequence ID" value="ACA24791.1"/>
    <property type="molecule type" value="Genomic_DNA"/>
</dbReference>
<dbReference type="AlphaFoldDB" id="B5L3C1"/>
<organism evidence="2">
    <name type="scientific">Shigella dysenteriae</name>
    <dbReference type="NCBI Taxonomy" id="622"/>
    <lineage>
        <taxon>Bacteria</taxon>
        <taxon>Pseudomonadati</taxon>
        <taxon>Pseudomonadota</taxon>
        <taxon>Gammaproteobacteria</taxon>
        <taxon>Enterobacterales</taxon>
        <taxon>Enterobacteriaceae</taxon>
        <taxon>Shigella</taxon>
    </lineage>
</organism>
<accession>B5L3C1</accession>
<feature type="domain" description="Glycosyltransferase 2-like" evidence="1">
    <location>
        <begin position="11"/>
        <end position="120"/>
    </location>
</feature>
<dbReference type="CAZy" id="GT2">
    <property type="family name" value="Glycosyltransferase Family 2"/>
</dbReference>
<dbReference type="GO" id="GO:0016758">
    <property type="term" value="F:hexosyltransferase activity"/>
    <property type="evidence" value="ECO:0007669"/>
    <property type="project" value="UniProtKB-ARBA"/>
</dbReference>
<dbReference type="InterPro" id="IPR001173">
    <property type="entry name" value="Glyco_trans_2-like"/>
</dbReference>
<dbReference type="PANTHER" id="PTHR22916:SF3">
    <property type="entry name" value="UDP-GLCNAC:BETAGAL BETA-1,3-N-ACETYLGLUCOSAMINYLTRANSFERASE-LIKE PROTEIN 1"/>
    <property type="match status" value="1"/>
</dbReference>
<reference evidence="2" key="1">
    <citation type="journal article" date="2008" name="FEMS Microbiol. Rev.">
        <title>Structure and genetics of Shigella O antigens.</title>
        <authorList>
            <person name="Liu B."/>
            <person name="Knirel Y.A."/>
            <person name="Feng L."/>
            <person name="Perepelov A.V."/>
            <person name="Senchenkova S.N."/>
            <person name="Wang Q."/>
            <person name="Reeves P.R."/>
            <person name="Wang L."/>
        </authorList>
    </citation>
    <scope>NUCLEOTIDE SEQUENCE</scope>
</reference>